<gene>
    <name evidence="2" type="ORF">Bdt_2758</name>
</gene>
<dbReference type="Pfam" id="PF14394">
    <property type="entry name" value="DUF4423"/>
    <property type="match status" value="1"/>
</dbReference>
<dbReference type="InterPro" id="IPR010982">
    <property type="entry name" value="Lambda_DNA-bd_dom_sf"/>
</dbReference>
<dbReference type="GO" id="GO:0003677">
    <property type="term" value="F:DNA binding"/>
    <property type="evidence" value="ECO:0007669"/>
    <property type="project" value="InterPro"/>
</dbReference>
<dbReference type="SUPFAM" id="SSF46785">
    <property type="entry name" value="Winged helix' DNA-binding domain"/>
    <property type="match status" value="1"/>
</dbReference>
<feature type="domain" description="HTH cro/C1-type" evidence="1">
    <location>
        <begin position="24"/>
        <end position="69"/>
    </location>
</feature>
<accession>K7ZBM4</accession>
<dbReference type="KEGG" id="bbat:Bdt_2758"/>
<dbReference type="Gene3D" id="1.10.260.40">
    <property type="entry name" value="lambda repressor-like DNA-binding domains"/>
    <property type="match status" value="1"/>
</dbReference>
<dbReference type="InterPro" id="IPR025537">
    <property type="entry name" value="DUF4423"/>
</dbReference>
<dbReference type="Gene3D" id="1.10.10.10">
    <property type="entry name" value="Winged helix-like DNA-binding domain superfamily/Winged helix DNA-binding domain"/>
    <property type="match status" value="1"/>
</dbReference>
<dbReference type="Proteomes" id="UP000010074">
    <property type="component" value="Chromosome"/>
</dbReference>
<dbReference type="InterPro" id="IPR011873">
    <property type="entry name" value="CHP02147"/>
</dbReference>
<dbReference type="PROSITE" id="PS50943">
    <property type="entry name" value="HTH_CROC1"/>
    <property type="match status" value="1"/>
</dbReference>
<dbReference type="NCBIfam" id="TIGR02147">
    <property type="entry name" value="Fsuc_second"/>
    <property type="match status" value="1"/>
</dbReference>
<dbReference type="RefSeq" id="WP_015091868.1">
    <property type="nucleotide sequence ID" value="NC_019567.1"/>
</dbReference>
<dbReference type="CDD" id="cd00093">
    <property type="entry name" value="HTH_XRE"/>
    <property type="match status" value="1"/>
</dbReference>
<protein>
    <recommendedName>
        <fullName evidence="1">HTH cro/C1-type domain-containing protein</fullName>
    </recommendedName>
</protein>
<sequence>MSEKSVSKLLLQIFTKRRNQNPRYSQRAFARDLGLSSGHLSELLGDKRLPNKTTLTQLISKLGLSEEDITRFTEAAADTKKRKVEKRIPVVLEPDQFSIVGDWEHFALVSLMKTKNFKADESWIAERLQIPRTRVQQILGQLEQAGLIRRNPDRISAIEANITTTQDVPSEMIRRSHDQKIQLALKSMKQDPVHLRDISSITMPTNPELLPEAKKLIQAFRRKLARRLGHQGKTSEVYSLNIQLFPLTKINELEG</sequence>
<dbReference type="InterPro" id="IPR036388">
    <property type="entry name" value="WH-like_DNA-bd_sf"/>
</dbReference>
<dbReference type="AlphaFoldDB" id="K7ZBM4"/>
<dbReference type="SUPFAM" id="SSF47413">
    <property type="entry name" value="lambda repressor-like DNA-binding domains"/>
    <property type="match status" value="1"/>
</dbReference>
<evidence type="ECO:0000259" key="1">
    <source>
        <dbReference type="PROSITE" id="PS50943"/>
    </source>
</evidence>
<name>K7ZBM4_BDEBC</name>
<reference evidence="2 3" key="1">
    <citation type="journal article" date="2012" name="BMC Genomics">
        <title>Genome analysis of a simultaneously predatory and prey-independent, novel Bdellovibrio bacteriovorus from the River Tiber, supports in silico predictions of both ancient and recent lateral gene transfer from diverse bacteria.</title>
        <authorList>
            <person name="Hobley L."/>
            <person name="Lerner T.R."/>
            <person name="Williams L.E."/>
            <person name="Lambert C."/>
            <person name="Till R."/>
            <person name="Milner D.S."/>
            <person name="Basford S.M."/>
            <person name="Capeness M.J."/>
            <person name="Fenton A.K."/>
            <person name="Atterbury R.J."/>
            <person name="Harris M.A."/>
            <person name="Sockett R.E."/>
        </authorList>
    </citation>
    <scope>NUCLEOTIDE SEQUENCE [LARGE SCALE GENOMIC DNA]</scope>
    <source>
        <strain evidence="2 3">Tiberius</strain>
    </source>
</reference>
<dbReference type="HOGENOM" id="CLU_061509_1_0_7"/>
<proteinExistence type="predicted"/>
<dbReference type="PATRIC" id="fig|1069642.3.peg.2729"/>
<dbReference type="STRING" id="1069642.Bdt_2758"/>
<dbReference type="InterPro" id="IPR001387">
    <property type="entry name" value="Cro/C1-type_HTH"/>
</dbReference>
<dbReference type="InterPro" id="IPR036390">
    <property type="entry name" value="WH_DNA-bd_sf"/>
</dbReference>
<evidence type="ECO:0000313" key="2">
    <source>
        <dbReference type="EMBL" id="AFY02439.1"/>
    </source>
</evidence>
<evidence type="ECO:0000313" key="3">
    <source>
        <dbReference type="Proteomes" id="UP000010074"/>
    </source>
</evidence>
<organism evidence="2 3">
    <name type="scientific">Bdellovibrio bacteriovorus str. Tiberius</name>
    <dbReference type="NCBI Taxonomy" id="1069642"/>
    <lineage>
        <taxon>Bacteria</taxon>
        <taxon>Pseudomonadati</taxon>
        <taxon>Bdellovibrionota</taxon>
        <taxon>Bdellovibrionia</taxon>
        <taxon>Bdellovibrionales</taxon>
        <taxon>Pseudobdellovibrionaceae</taxon>
        <taxon>Bdellovibrio</taxon>
    </lineage>
</organism>
<dbReference type="EMBL" id="CP002930">
    <property type="protein sequence ID" value="AFY02439.1"/>
    <property type="molecule type" value="Genomic_DNA"/>
</dbReference>
<dbReference type="OrthoDB" id="5290361at2"/>